<dbReference type="SFLD" id="SFLDG01151">
    <property type="entry name" value="Main.2:_Nu-like"/>
    <property type="match status" value="1"/>
</dbReference>
<dbReference type="InterPro" id="IPR004045">
    <property type="entry name" value="Glutathione_S-Trfase_N"/>
</dbReference>
<dbReference type="Pfam" id="PF02798">
    <property type="entry name" value="GST_N"/>
    <property type="match status" value="1"/>
</dbReference>
<sequence length="235" mass="26028">MTSLADFPITQRWPATNPDAIQLYSLPTPNGIKVSAMLEETGLAYEPHLVDFGKNDQMTPEFLSLNPNNKIPAILDPHGPGGKPLGLFESGAILEYLAEKSGKFLPKDPTLKWETIGWLHFQMGGVGPMFGQLGFFTKFAGKEIEDPRPRERYVGEAKRLLAVLDTRLAGRDWIMGSEYTIADIAILPWLRALTGFYEAGELVGIDNFPAVKAWMDRGLTRPAMVKAFNIPARPV</sequence>
<dbReference type="InterPro" id="IPR040079">
    <property type="entry name" value="Glutathione_S-Trfase"/>
</dbReference>
<dbReference type="CDD" id="cd03178">
    <property type="entry name" value="GST_C_Ure2p_like"/>
    <property type="match status" value="1"/>
</dbReference>
<protein>
    <submittedName>
        <fullName evidence="3">GST-like protein</fullName>
        <ecNumber evidence="3">1.8.4.-</ecNumber>
    </submittedName>
</protein>
<dbReference type="SFLD" id="SFLDG00358">
    <property type="entry name" value="Main_(cytGST)"/>
    <property type="match status" value="1"/>
</dbReference>
<dbReference type="InterPro" id="IPR010987">
    <property type="entry name" value="Glutathione-S-Trfase_C-like"/>
</dbReference>
<organism evidence="3 4">
    <name type="scientific">Rhizobium aquaticum</name>
    <dbReference type="NCBI Taxonomy" id="1549636"/>
    <lineage>
        <taxon>Bacteria</taxon>
        <taxon>Pseudomonadati</taxon>
        <taxon>Pseudomonadota</taxon>
        <taxon>Alphaproteobacteria</taxon>
        <taxon>Hyphomicrobiales</taxon>
        <taxon>Rhizobiaceae</taxon>
        <taxon>Rhizobium/Agrobacterium group</taxon>
        <taxon>Rhizobium</taxon>
    </lineage>
</organism>
<evidence type="ECO:0000313" key="3">
    <source>
        <dbReference type="EMBL" id="MET3615258.1"/>
    </source>
</evidence>
<evidence type="ECO:0000259" key="1">
    <source>
        <dbReference type="PROSITE" id="PS50404"/>
    </source>
</evidence>
<dbReference type="RefSeq" id="WP_354557732.1">
    <property type="nucleotide sequence ID" value="NZ_JBEPMB010000006.1"/>
</dbReference>
<dbReference type="EMBL" id="JBEPMB010000006">
    <property type="protein sequence ID" value="MET3615258.1"/>
    <property type="molecule type" value="Genomic_DNA"/>
</dbReference>
<dbReference type="InterPro" id="IPR036249">
    <property type="entry name" value="Thioredoxin-like_sf"/>
</dbReference>
<dbReference type="PANTHER" id="PTHR44051">
    <property type="entry name" value="GLUTATHIONE S-TRANSFERASE-RELATED"/>
    <property type="match status" value="1"/>
</dbReference>
<feature type="domain" description="GST C-terminal" evidence="2">
    <location>
        <begin position="108"/>
        <end position="235"/>
    </location>
</feature>
<comment type="caution">
    <text evidence="3">The sequence shown here is derived from an EMBL/GenBank/DDBJ whole genome shotgun (WGS) entry which is preliminary data.</text>
</comment>
<dbReference type="PROSITE" id="PS50404">
    <property type="entry name" value="GST_NTER"/>
    <property type="match status" value="1"/>
</dbReference>
<evidence type="ECO:0000313" key="4">
    <source>
        <dbReference type="Proteomes" id="UP001549047"/>
    </source>
</evidence>
<dbReference type="Pfam" id="PF13410">
    <property type="entry name" value="GST_C_2"/>
    <property type="match status" value="1"/>
</dbReference>
<dbReference type="SFLD" id="SFLDS00019">
    <property type="entry name" value="Glutathione_Transferase_(cytos"/>
    <property type="match status" value="1"/>
</dbReference>
<dbReference type="Gene3D" id="3.40.30.10">
    <property type="entry name" value="Glutaredoxin"/>
    <property type="match status" value="1"/>
</dbReference>
<dbReference type="Gene3D" id="1.20.1050.10">
    <property type="match status" value="1"/>
</dbReference>
<dbReference type="SUPFAM" id="SSF47616">
    <property type="entry name" value="GST C-terminal domain-like"/>
    <property type="match status" value="1"/>
</dbReference>
<feature type="domain" description="GST N-terminal" evidence="1">
    <location>
        <begin position="18"/>
        <end position="105"/>
    </location>
</feature>
<keyword evidence="4" id="KW-1185">Reference proteome</keyword>
<dbReference type="InterPro" id="IPR036282">
    <property type="entry name" value="Glutathione-S-Trfase_C_sf"/>
</dbReference>
<dbReference type="PANTHER" id="PTHR44051:SF19">
    <property type="entry name" value="DISULFIDE-BOND OXIDOREDUCTASE YFCG"/>
    <property type="match status" value="1"/>
</dbReference>
<proteinExistence type="predicted"/>
<dbReference type="GO" id="GO:0016491">
    <property type="term" value="F:oxidoreductase activity"/>
    <property type="evidence" value="ECO:0007669"/>
    <property type="project" value="UniProtKB-KW"/>
</dbReference>
<evidence type="ECO:0000259" key="2">
    <source>
        <dbReference type="PROSITE" id="PS50405"/>
    </source>
</evidence>
<dbReference type="EC" id="1.8.4.-" evidence="3"/>
<accession>A0ABV2J3R5</accession>
<dbReference type="CDD" id="cd03048">
    <property type="entry name" value="GST_N_Ure2p_like"/>
    <property type="match status" value="1"/>
</dbReference>
<gene>
    <name evidence="3" type="ORF">ABID16_003601</name>
</gene>
<reference evidence="3 4" key="1">
    <citation type="submission" date="2024-06" db="EMBL/GenBank/DDBJ databases">
        <title>Genomic Encyclopedia of Type Strains, Phase IV (KMG-IV): sequencing the most valuable type-strain genomes for metagenomic binning, comparative biology and taxonomic classification.</title>
        <authorList>
            <person name="Goeker M."/>
        </authorList>
    </citation>
    <scope>NUCLEOTIDE SEQUENCE [LARGE SCALE GENOMIC DNA]</scope>
    <source>
        <strain evidence="3 4">DSM 29780</strain>
    </source>
</reference>
<dbReference type="Proteomes" id="UP001549047">
    <property type="component" value="Unassembled WGS sequence"/>
</dbReference>
<dbReference type="PROSITE" id="PS50405">
    <property type="entry name" value="GST_CTER"/>
    <property type="match status" value="1"/>
</dbReference>
<dbReference type="SUPFAM" id="SSF52833">
    <property type="entry name" value="Thioredoxin-like"/>
    <property type="match status" value="1"/>
</dbReference>
<keyword evidence="3" id="KW-0560">Oxidoreductase</keyword>
<name>A0ABV2J3R5_9HYPH</name>